<dbReference type="GO" id="GO:0006865">
    <property type="term" value="P:amino acid transport"/>
    <property type="evidence" value="ECO:0007669"/>
    <property type="project" value="UniProtKB-KW"/>
</dbReference>
<evidence type="ECO:0000313" key="13">
    <source>
        <dbReference type="EMBL" id="CAB4653645.1"/>
    </source>
</evidence>
<dbReference type="InterPro" id="IPR052157">
    <property type="entry name" value="BCAA_transport_permease"/>
</dbReference>
<dbReference type="InterPro" id="IPR001851">
    <property type="entry name" value="ABC_transp_permease"/>
</dbReference>
<dbReference type="PANTHER" id="PTHR11795:SF451">
    <property type="entry name" value="ABC TRANSPORTER PERMEASE PROTEIN"/>
    <property type="match status" value="1"/>
</dbReference>
<dbReference type="Pfam" id="PF02653">
    <property type="entry name" value="BPD_transp_2"/>
    <property type="match status" value="1"/>
</dbReference>
<sequence>MEKLISASLIGLSQGAIFALMALALVLVFRSTRVVNFAQAGQAMVSTYIGWEVVTRTDNYWIALPAAALAGALLAAIIETFLMRPLAKRASHGAIAPVASIIASLGVLGVLHSGAAMIWTTEQKLFQSPVSVNGIEIGSTVYPFSQADMLIISTVIIVMLIFAFFFQRTSLGLSLRAAAFQPEISRLAGVRVDRVRTIGWALSGAAGAIVGVLVTPGSYLSPFSLDILLVYGFVAAVIGGLESPQGAALGGLILGMSLSFTSIYVSSGLTFIVPFVVLLLILIVKPKGIFGGGNSRNA</sequence>
<evidence type="ECO:0000256" key="2">
    <source>
        <dbReference type="ARBA" id="ARBA00022448"/>
    </source>
</evidence>
<evidence type="ECO:0000256" key="3">
    <source>
        <dbReference type="ARBA" id="ARBA00022475"/>
    </source>
</evidence>
<feature type="transmembrane region" description="Helical" evidence="9">
    <location>
        <begin position="195"/>
        <end position="214"/>
    </location>
</feature>
<comment type="similarity">
    <text evidence="8">Belongs to the binding-protein-dependent transport system permease family. LivHM subfamily.</text>
</comment>
<dbReference type="AlphaFoldDB" id="A0A6J6J8N9"/>
<evidence type="ECO:0000256" key="9">
    <source>
        <dbReference type="SAM" id="Phobius"/>
    </source>
</evidence>
<feature type="transmembrane region" description="Helical" evidence="9">
    <location>
        <begin position="7"/>
        <end position="29"/>
    </location>
</feature>
<feature type="transmembrane region" description="Helical" evidence="9">
    <location>
        <begin position="271"/>
        <end position="290"/>
    </location>
</feature>
<dbReference type="GO" id="GO:0005886">
    <property type="term" value="C:plasma membrane"/>
    <property type="evidence" value="ECO:0007669"/>
    <property type="project" value="UniProtKB-SubCell"/>
</dbReference>
<dbReference type="EMBL" id="CAEZVW010000033">
    <property type="protein sequence ID" value="CAB4643228.1"/>
    <property type="molecule type" value="Genomic_DNA"/>
</dbReference>
<keyword evidence="6 9" id="KW-1133">Transmembrane helix</keyword>
<dbReference type="EMBL" id="CAEZVP010000074">
    <property type="protein sequence ID" value="CAB4633351.1"/>
    <property type="molecule type" value="Genomic_DNA"/>
</dbReference>
<name>A0A6J6J8N9_9ZZZZ</name>
<keyword evidence="7 9" id="KW-0472">Membrane</keyword>
<comment type="subcellular location">
    <subcellularLocation>
        <location evidence="1">Cell membrane</location>
        <topology evidence="1">Multi-pass membrane protein</topology>
    </subcellularLocation>
</comment>
<reference evidence="10" key="1">
    <citation type="submission" date="2020-05" db="EMBL/GenBank/DDBJ databases">
        <authorList>
            <person name="Chiriac C."/>
            <person name="Salcher M."/>
            <person name="Ghai R."/>
            <person name="Kavagutti S V."/>
        </authorList>
    </citation>
    <scope>NUCLEOTIDE SEQUENCE</scope>
</reference>
<dbReference type="GO" id="GO:0022857">
    <property type="term" value="F:transmembrane transporter activity"/>
    <property type="evidence" value="ECO:0007669"/>
    <property type="project" value="InterPro"/>
</dbReference>
<gene>
    <name evidence="10" type="ORF">UFOPK2046_00502</name>
    <name evidence="11" type="ORF">UFOPK2157_00823</name>
    <name evidence="12" type="ORF">UFOPK2228_00527</name>
    <name evidence="13" type="ORF">UFOPK2245_00747</name>
</gene>
<protein>
    <submittedName>
        <fullName evidence="10">Unannotated protein</fullName>
    </submittedName>
</protein>
<proteinExistence type="inferred from homology"/>
<evidence type="ECO:0000256" key="5">
    <source>
        <dbReference type="ARBA" id="ARBA00022970"/>
    </source>
</evidence>
<keyword evidence="5" id="KW-0029">Amino-acid transport</keyword>
<evidence type="ECO:0000256" key="7">
    <source>
        <dbReference type="ARBA" id="ARBA00023136"/>
    </source>
</evidence>
<feature type="transmembrane region" description="Helical" evidence="9">
    <location>
        <begin position="94"/>
        <end position="119"/>
    </location>
</feature>
<evidence type="ECO:0000256" key="1">
    <source>
        <dbReference type="ARBA" id="ARBA00004651"/>
    </source>
</evidence>
<dbReference type="EMBL" id="CAEZWK010000016">
    <property type="protein sequence ID" value="CAB4653645.1"/>
    <property type="molecule type" value="Genomic_DNA"/>
</dbReference>
<feature type="transmembrane region" description="Helical" evidence="9">
    <location>
        <begin position="60"/>
        <end position="82"/>
    </location>
</feature>
<evidence type="ECO:0000313" key="12">
    <source>
        <dbReference type="EMBL" id="CAB4650325.1"/>
    </source>
</evidence>
<keyword evidence="2" id="KW-0813">Transport</keyword>
<organism evidence="10">
    <name type="scientific">freshwater metagenome</name>
    <dbReference type="NCBI Taxonomy" id="449393"/>
    <lineage>
        <taxon>unclassified sequences</taxon>
        <taxon>metagenomes</taxon>
        <taxon>ecological metagenomes</taxon>
    </lineage>
</organism>
<feature type="transmembrane region" description="Helical" evidence="9">
    <location>
        <begin position="149"/>
        <end position="166"/>
    </location>
</feature>
<evidence type="ECO:0000256" key="4">
    <source>
        <dbReference type="ARBA" id="ARBA00022692"/>
    </source>
</evidence>
<evidence type="ECO:0000313" key="11">
    <source>
        <dbReference type="EMBL" id="CAB4643228.1"/>
    </source>
</evidence>
<dbReference type="EMBL" id="CAEZWF010000009">
    <property type="protein sequence ID" value="CAB4650325.1"/>
    <property type="molecule type" value="Genomic_DNA"/>
</dbReference>
<evidence type="ECO:0000313" key="10">
    <source>
        <dbReference type="EMBL" id="CAB4633351.1"/>
    </source>
</evidence>
<dbReference type="CDD" id="cd06582">
    <property type="entry name" value="TM_PBP1_LivH_like"/>
    <property type="match status" value="1"/>
</dbReference>
<evidence type="ECO:0000256" key="6">
    <source>
        <dbReference type="ARBA" id="ARBA00022989"/>
    </source>
</evidence>
<keyword evidence="3" id="KW-1003">Cell membrane</keyword>
<dbReference type="PANTHER" id="PTHR11795">
    <property type="entry name" value="BRANCHED-CHAIN AMINO ACID TRANSPORT SYSTEM PERMEASE PROTEIN LIVH"/>
    <property type="match status" value="1"/>
</dbReference>
<evidence type="ECO:0000256" key="8">
    <source>
        <dbReference type="ARBA" id="ARBA00037998"/>
    </source>
</evidence>
<accession>A0A6J6J8N9</accession>
<keyword evidence="4 9" id="KW-0812">Transmembrane</keyword>